<keyword evidence="1" id="KW-0472">Membrane</keyword>
<comment type="caution">
    <text evidence="3">The sequence shown here is derived from an EMBL/GenBank/DDBJ whole genome shotgun (WGS) entry which is preliminary data.</text>
</comment>
<dbReference type="EMBL" id="NBSK02000005">
    <property type="protein sequence ID" value="KAJ0207762.1"/>
    <property type="molecule type" value="Genomic_DNA"/>
</dbReference>
<keyword evidence="1" id="KW-1133">Transmembrane helix</keyword>
<dbReference type="PANTHER" id="PTHR12771">
    <property type="entry name" value="ENGULFMENT AND CELL MOTILITY"/>
    <property type="match status" value="1"/>
</dbReference>
<gene>
    <name evidence="3" type="ORF">LSAT_V11C500291890</name>
</gene>
<proteinExistence type="predicted"/>
<dbReference type="AlphaFoldDB" id="A0A9R1VN34"/>
<evidence type="ECO:0000313" key="3">
    <source>
        <dbReference type="EMBL" id="KAJ0207762.1"/>
    </source>
</evidence>
<feature type="domain" description="ELMO" evidence="2">
    <location>
        <begin position="85"/>
        <end position="212"/>
    </location>
</feature>
<reference evidence="3 4" key="1">
    <citation type="journal article" date="2017" name="Nat. Commun.">
        <title>Genome assembly with in vitro proximity ligation data and whole-genome triplication in lettuce.</title>
        <authorList>
            <person name="Reyes-Chin-Wo S."/>
            <person name="Wang Z."/>
            <person name="Yang X."/>
            <person name="Kozik A."/>
            <person name="Arikit S."/>
            <person name="Song C."/>
            <person name="Xia L."/>
            <person name="Froenicke L."/>
            <person name="Lavelle D.O."/>
            <person name="Truco M.J."/>
            <person name="Xia R."/>
            <person name="Zhu S."/>
            <person name="Xu C."/>
            <person name="Xu H."/>
            <person name="Xu X."/>
            <person name="Cox K."/>
            <person name="Korf I."/>
            <person name="Meyers B.C."/>
            <person name="Michelmore R.W."/>
        </authorList>
    </citation>
    <scope>NUCLEOTIDE SEQUENCE [LARGE SCALE GENOMIC DNA]</scope>
    <source>
        <strain evidence="4">cv. Salinas</strain>
        <tissue evidence="3">Seedlings</tissue>
    </source>
</reference>
<dbReference type="InterPro" id="IPR006816">
    <property type="entry name" value="ELMO_dom"/>
</dbReference>
<sequence>MYLFTKLELELEIKCRHTILHLHGLYADVMVGSRTLIGGIFRRSGLKRFESNKYLDYTLTPIQKERLQRLQERLNIPFDEESLEHQSKALIDLWYLAYPDVKLQGLTSEQWKDMGWQGVNPSTDFRGCSFISLENLLFLAKKITSTFRRLLFKESGERATWKYPIASSSWKPLAFLLSLVQAFAKKKGSLLFSFAIYTLLVYLFNKLVLKSW</sequence>
<dbReference type="Proteomes" id="UP000235145">
    <property type="component" value="Unassembled WGS sequence"/>
</dbReference>
<accession>A0A9R1VN34</accession>
<keyword evidence="1" id="KW-0812">Transmembrane</keyword>
<keyword evidence="4" id="KW-1185">Reference proteome</keyword>
<dbReference type="Pfam" id="PF04727">
    <property type="entry name" value="ELMO_CED12"/>
    <property type="match status" value="1"/>
</dbReference>
<evidence type="ECO:0000313" key="4">
    <source>
        <dbReference type="Proteomes" id="UP000235145"/>
    </source>
</evidence>
<evidence type="ECO:0000259" key="2">
    <source>
        <dbReference type="PROSITE" id="PS51335"/>
    </source>
</evidence>
<feature type="transmembrane region" description="Helical" evidence="1">
    <location>
        <begin position="190"/>
        <end position="209"/>
    </location>
</feature>
<protein>
    <recommendedName>
        <fullName evidence="2">ELMO domain-containing protein</fullName>
    </recommendedName>
</protein>
<name>A0A9R1VN34_LACSA</name>
<dbReference type="InterPro" id="IPR050868">
    <property type="entry name" value="ELMO_domain-containing"/>
</dbReference>
<organism evidence="3 4">
    <name type="scientific">Lactuca sativa</name>
    <name type="common">Garden lettuce</name>
    <dbReference type="NCBI Taxonomy" id="4236"/>
    <lineage>
        <taxon>Eukaryota</taxon>
        <taxon>Viridiplantae</taxon>
        <taxon>Streptophyta</taxon>
        <taxon>Embryophyta</taxon>
        <taxon>Tracheophyta</taxon>
        <taxon>Spermatophyta</taxon>
        <taxon>Magnoliopsida</taxon>
        <taxon>eudicotyledons</taxon>
        <taxon>Gunneridae</taxon>
        <taxon>Pentapetalae</taxon>
        <taxon>asterids</taxon>
        <taxon>campanulids</taxon>
        <taxon>Asterales</taxon>
        <taxon>Asteraceae</taxon>
        <taxon>Cichorioideae</taxon>
        <taxon>Cichorieae</taxon>
        <taxon>Lactucinae</taxon>
        <taxon>Lactuca</taxon>
    </lineage>
</organism>
<dbReference type="PROSITE" id="PS51335">
    <property type="entry name" value="ELMO"/>
    <property type="match status" value="1"/>
</dbReference>
<dbReference type="PANTHER" id="PTHR12771:SF3">
    <property type="entry name" value="ELMO_CED-12 FAMILY PROTEIN"/>
    <property type="match status" value="1"/>
</dbReference>
<evidence type="ECO:0000256" key="1">
    <source>
        <dbReference type="SAM" id="Phobius"/>
    </source>
</evidence>